<protein>
    <submittedName>
        <fullName evidence="5">Polysaccharide deacetylase</fullName>
    </submittedName>
</protein>
<name>J7TWV4_STRSL</name>
<feature type="domain" description="NodB homology" evidence="4">
    <location>
        <begin position="135"/>
        <end position="297"/>
    </location>
</feature>
<evidence type="ECO:0000313" key="5">
    <source>
        <dbReference type="EMBL" id="EJO16528.1"/>
    </source>
</evidence>
<reference evidence="5 6" key="1">
    <citation type="journal article" date="2012" name="J. Bacteriol.">
        <title>Genome Sequence of the Lantibiotic Bacteriocin Producer Streptococcus salivarius Strain K12.</title>
        <authorList>
            <person name="Barretto C."/>
            <person name="Alvarez-Martin P."/>
            <person name="Foata F."/>
            <person name="Renault P."/>
            <person name="Berger B."/>
        </authorList>
    </citation>
    <scope>NUCLEOTIDE SEQUENCE [LARGE SCALE GENOMIC DNA]</scope>
    <source>
        <strain evidence="5 6">K12</strain>
    </source>
</reference>
<keyword evidence="6" id="KW-1185">Reference proteome</keyword>
<dbReference type="GO" id="GO:0005975">
    <property type="term" value="P:carbohydrate metabolic process"/>
    <property type="evidence" value="ECO:0007669"/>
    <property type="project" value="InterPro"/>
</dbReference>
<evidence type="ECO:0000256" key="3">
    <source>
        <dbReference type="SAM" id="Phobius"/>
    </source>
</evidence>
<feature type="transmembrane region" description="Helical" evidence="3">
    <location>
        <begin position="21"/>
        <end position="41"/>
    </location>
</feature>
<comment type="subcellular location">
    <subcellularLocation>
        <location evidence="1">Secreted</location>
    </subcellularLocation>
</comment>
<dbReference type="PANTHER" id="PTHR34216:SF3">
    <property type="entry name" value="POLY-BETA-1,6-N-ACETYL-D-GLUCOSAMINE N-DEACETYLASE"/>
    <property type="match status" value="1"/>
</dbReference>
<gene>
    <name evidence="5" type="ORF">RSSL_01752</name>
</gene>
<accession>J7TWV4</accession>
<evidence type="ECO:0000313" key="6">
    <source>
        <dbReference type="Proteomes" id="UP000006983"/>
    </source>
</evidence>
<dbReference type="Pfam" id="PF01522">
    <property type="entry name" value="Polysacc_deac_1"/>
    <property type="match status" value="1"/>
</dbReference>
<dbReference type="PATRIC" id="fig|1200793.3.peg.427"/>
<dbReference type="InterPro" id="IPR011330">
    <property type="entry name" value="Glyco_hydro/deAcase_b/a-brl"/>
</dbReference>
<dbReference type="InterPro" id="IPR002509">
    <property type="entry name" value="NODB_dom"/>
</dbReference>
<evidence type="ECO:0000256" key="1">
    <source>
        <dbReference type="ARBA" id="ARBA00004613"/>
    </source>
</evidence>
<dbReference type="GO" id="GO:0005576">
    <property type="term" value="C:extracellular region"/>
    <property type="evidence" value="ECO:0007669"/>
    <property type="project" value="UniProtKB-SubCell"/>
</dbReference>
<keyword evidence="2" id="KW-0732">Signal</keyword>
<dbReference type="CDD" id="cd10918">
    <property type="entry name" value="CE4_NodB_like_5s_6s"/>
    <property type="match status" value="1"/>
</dbReference>
<dbReference type="GO" id="GO:0016810">
    <property type="term" value="F:hydrolase activity, acting on carbon-nitrogen (but not peptide) bonds"/>
    <property type="evidence" value="ECO:0007669"/>
    <property type="project" value="InterPro"/>
</dbReference>
<dbReference type="AlphaFoldDB" id="J7TWV4"/>
<dbReference type="EMBL" id="ALIF01000001">
    <property type="protein sequence ID" value="EJO16528.1"/>
    <property type="molecule type" value="Genomic_DNA"/>
</dbReference>
<organism evidence="5 6">
    <name type="scientific">Streptococcus salivarius K12</name>
    <dbReference type="NCBI Taxonomy" id="1200793"/>
    <lineage>
        <taxon>Bacteria</taxon>
        <taxon>Bacillati</taxon>
        <taxon>Bacillota</taxon>
        <taxon>Bacilli</taxon>
        <taxon>Lactobacillales</taxon>
        <taxon>Streptococcaceae</taxon>
        <taxon>Streptococcus</taxon>
    </lineage>
</organism>
<dbReference type="PROSITE" id="PS51677">
    <property type="entry name" value="NODB"/>
    <property type="match status" value="1"/>
</dbReference>
<evidence type="ECO:0000256" key="2">
    <source>
        <dbReference type="ARBA" id="ARBA00022729"/>
    </source>
</evidence>
<dbReference type="InterPro" id="IPR051398">
    <property type="entry name" value="Polysacch_Deacetylase"/>
</dbReference>
<dbReference type="SUPFAM" id="SSF88713">
    <property type="entry name" value="Glycoside hydrolase/deacetylase"/>
    <property type="match status" value="1"/>
</dbReference>
<comment type="caution">
    <text evidence="5">The sequence shown here is derived from an EMBL/GenBank/DDBJ whole genome shotgun (WGS) entry which is preliminary data.</text>
</comment>
<dbReference type="Gene3D" id="3.20.20.370">
    <property type="entry name" value="Glycoside hydrolase/deacetylase"/>
    <property type="match status" value="1"/>
</dbReference>
<dbReference type="PANTHER" id="PTHR34216">
    <property type="match status" value="1"/>
</dbReference>
<evidence type="ECO:0000259" key="4">
    <source>
        <dbReference type="PROSITE" id="PS51677"/>
    </source>
</evidence>
<proteinExistence type="predicted"/>
<keyword evidence="3" id="KW-0812">Transmembrane</keyword>
<keyword evidence="3" id="KW-0472">Membrane</keyword>
<keyword evidence="3" id="KW-1133">Transmembrane helix</keyword>
<sequence length="297" mass="33134">MKGDTMTSQKKKTTQANRKKLNLLLLFLNIVLLGLLAVFMLNRPNQSKSKQQQAQTSQSKTTAKWKTYDDPVQIPILMYHAVHVMDPSEASNANLIVDPDLFEAQIKALAKAGYYFLTPEEAYKAFTENALPAKKVVWLTFDDGNEDFYTIAYPILKKYKAKATNNVITGFVKKGNAGNLTVKQMKEMMAHGMSFQSHTVNHPDLSTTDKATQKVELTDSIDFLENKLNTKVNTIAYPSGRYNQTTLDLAKKTYKLGLTTNEGLASAKDGLLSLNRVRILPTTTAKGLLSEIDTDNE</sequence>
<dbReference type="Proteomes" id="UP000006983">
    <property type="component" value="Unassembled WGS sequence"/>
</dbReference>